<gene>
    <name evidence="12" type="ordered locus">PCC7424_5762</name>
</gene>
<evidence type="ECO:0000259" key="10">
    <source>
        <dbReference type="PROSITE" id="PS50893"/>
    </source>
</evidence>
<dbReference type="Gene3D" id="1.20.1560.10">
    <property type="entry name" value="ABC transporter type 1, transmembrane domain"/>
    <property type="match status" value="1"/>
</dbReference>
<evidence type="ECO:0000256" key="2">
    <source>
        <dbReference type="ARBA" id="ARBA00022448"/>
    </source>
</evidence>
<evidence type="ECO:0000256" key="4">
    <source>
        <dbReference type="ARBA" id="ARBA00022692"/>
    </source>
</evidence>
<evidence type="ECO:0000256" key="1">
    <source>
        <dbReference type="ARBA" id="ARBA00004651"/>
    </source>
</evidence>
<dbReference type="InterPro" id="IPR011527">
    <property type="entry name" value="ABC1_TM_dom"/>
</dbReference>
<dbReference type="EMBL" id="CP001292">
    <property type="protein sequence ID" value="ACK73827.1"/>
    <property type="molecule type" value="Genomic_DNA"/>
</dbReference>
<geneLocation type="plasmid" evidence="12 13">
    <name>pP742401</name>
</geneLocation>
<comment type="subcellular location">
    <subcellularLocation>
        <location evidence="1">Cell membrane</location>
        <topology evidence="1">Multi-pass membrane protein</topology>
    </subcellularLocation>
</comment>
<feature type="domain" description="ABC transporter" evidence="10">
    <location>
        <begin position="340"/>
        <end position="581"/>
    </location>
</feature>
<evidence type="ECO:0000256" key="5">
    <source>
        <dbReference type="ARBA" id="ARBA00022741"/>
    </source>
</evidence>
<evidence type="ECO:0000256" key="7">
    <source>
        <dbReference type="ARBA" id="ARBA00022989"/>
    </source>
</evidence>
<dbReference type="Pfam" id="PF00664">
    <property type="entry name" value="ABC_membrane"/>
    <property type="match status" value="1"/>
</dbReference>
<keyword evidence="8 9" id="KW-0472">Membrane</keyword>
<feature type="transmembrane region" description="Helical" evidence="9">
    <location>
        <begin position="170"/>
        <end position="191"/>
    </location>
</feature>
<evidence type="ECO:0000256" key="8">
    <source>
        <dbReference type="ARBA" id="ARBA00023136"/>
    </source>
</evidence>
<dbReference type="PROSITE" id="PS50929">
    <property type="entry name" value="ABC_TM1F"/>
    <property type="match status" value="1"/>
</dbReference>
<feature type="domain" description="ABC transmembrane type-1" evidence="11">
    <location>
        <begin position="26"/>
        <end position="307"/>
    </location>
</feature>
<keyword evidence="5" id="KW-0547">Nucleotide-binding</keyword>
<dbReference type="SMART" id="SM00382">
    <property type="entry name" value="AAA"/>
    <property type="match status" value="1"/>
</dbReference>
<dbReference type="AlphaFoldDB" id="B7KM05"/>
<dbReference type="SUPFAM" id="SSF52540">
    <property type="entry name" value="P-loop containing nucleoside triphosphate hydrolases"/>
    <property type="match status" value="1"/>
</dbReference>
<dbReference type="HOGENOM" id="CLU_000604_84_9_3"/>
<reference evidence="13" key="1">
    <citation type="journal article" date="2011" name="MBio">
        <title>Novel metabolic attributes of the genus Cyanothece, comprising a group of unicellular nitrogen-fixing Cyanobacteria.</title>
        <authorList>
            <person name="Bandyopadhyay A."/>
            <person name="Elvitigala T."/>
            <person name="Welsh E."/>
            <person name="Stockel J."/>
            <person name="Liberton M."/>
            <person name="Min H."/>
            <person name="Sherman L.A."/>
            <person name="Pakrasi H.B."/>
        </authorList>
    </citation>
    <scope>NUCLEOTIDE SEQUENCE [LARGE SCALE GENOMIC DNA]</scope>
    <source>
        <strain evidence="13">PCC 7424</strain>
        <plasmid evidence="13">pP742401</plasmid>
    </source>
</reference>
<keyword evidence="6" id="KW-0067">ATP-binding</keyword>
<evidence type="ECO:0000259" key="11">
    <source>
        <dbReference type="PROSITE" id="PS50929"/>
    </source>
</evidence>
<evidence type="ECO:0000256" key="3">
    <source>
        <dbReference type="ARBA" id="ARBA00022475"/>
    </source>
</evidence>
<sequence length="589" mass="66310">MIKLPLKQYWHLLAHYLRSQKNRVYWLSFALLGSIGLQVVNPQILRYFIDTAVAGGSSQSLLIAALLFLGIAVIIQVLMIIATYFGEMVAWTATNNLRLDLVHHCLNLDLSFHKSHTPGELLERIDGDVNTLSQFFSQFTLIILGNGLLLLGILGVLFYENWRVGISMTLFTTFALGALLRLHTFAIPYWGTLRQVSAEFFGFIGEHFSGFEDIKANGATGYVMHRFHSILQRWLPLFYRARLASTYLWAATIGLFSVGQVIALAISAYLWYRNNITIGTVFVIFYYADLLNQPIERIRIQLEDLQAAQASIYRVQNLLQVQPTINFTGKQHFSKTDFSVVFDGVYFSYESENEKKKSLDYALSNISFTLPSGEILGILGHTGSGKTTLARLLLRLYDPQKGCIRIGGIPINQVSLSELRHQVGLVTQDVQLFQTTVRNNLTFFDSSIEDTQILKILEMLGLSSWLYSLPNGLDTHLGADSSGLSAGQAQLLAFARIFLKQPNVIILDEASSRIDPATEIFIEQAISHLFEHRTGIIIAHRLATLQRADRILILDNGRILEYGKRQDLLNNPNSRFSQLLEMGVQNVLV</sequence>
<dbReference type="InterPro" id="IPR003439">
    <property type="entry name" value="ABC_transporter-like_ATP-bd"/>
</dbReference>
<dbReference type="GO" id="GO:0016887">
    <property type="term" value="F:ATP hydrolysis activity"/>
    <property type="evidence" value="ECO:0007669"/>
    <property type="project" value="InterPro"/>
</dbReference>
<dbReference type="InterPro" id="IPR039421">
    <property type="entry name" value="Type_1_exporter"/>
</dbReference>
<dbReference type="InterPro" id="IPR027417">
    <property type="entry name" value="P-loop_NTPase"/>
</dbReference>
<dbReference type="CDD" id="cd07346">
    <property type="entry name" value="ABC_6TM_exporters"/>
    <property type="match status" value="1"/>
</dbReference>
<dbReference type="Gene3D" id="3.40.50.300">
    <property type="entry name" value="P-loop containing nucleotide triphosphate hydrolases"/>
    <property type="match status" value="1"/>
</dbReference>
<accession>B7KM05</accession>
<keyword evidence="3" id="KW-1003">Cell membrane</keyword>
<dbReference type="Proteomes" id="UP000002384">
    <property type="component" value="Plasmid pP742401"/>
</dbReference>
<feature type="transmembrane region" description="Helical" evidence="9">
    <location>
        <begin position="24"/>
        <end position="49"/>
    </location>
</feature>
<keyword evidence="2" id="KW-0813">Transport</keyword>
<dbReference type="InterPro" id="IPR017871">
    <property type="entry name" value="ABC_transporter-like_CS"/>
</dbReference>
<organism evidence="12 13">
    <name type="scientific">Gloeothece citriformis (strain PCC 7424)</name>
    <name type="common">Cyanothece sp. (strain PCC 7424)</name>
    <dbReference type="NCBI Taxonomy" id="65393"/>
    <lineage>
        <taxon>Bacteria</taxon>
        <taxon>Bacillati</taxon>
        <taxon>Cyanobacteriota</taxon>
        <taxon>Cyanophyceae</taxon>
        <taxon>Oscillatoriophycideae</taxon>
        <taxon>Chroococcales</taxon>
        <taxon>Aphanothecaceae</taxon>
        <taxon>Gloeothece</taxon>
        <taxon>Gloeothece citriformis</taxon>
    </lineage>
</organism>
<name>B7KM05_GLOC7</name>
<dbReference type="GO" id="GO:0005524">
    <property type="term" value="F:ATP binding"/>
    <property type="evidence" value="ECO:0007669"/>
    <property type="project" value="UniProtKB-KW"/>
</dbReference>
<evidence type="ECO:0000313" key="13">
    <source>
        <dbReference type="Proteomes" id="UP000002384"/>
    </source>
</evidence>
<keyword evidence="12" id="KW-0614">Plasmid</keyword>
<dbReference type="FunFam" id="3.40.50.300:FF:000299">
    <property type="entry name" value="ABC transporter ATP-binding protein/permease"/>
    <property type="match status" value="1"/>
</dbReference>
<dbReference type="PROSITE" id="PS00211">
    <property type="entry name" value="ABC_TRANSPORTER_1"/>
    <property type="match status" value="1"/>
</dbReference>
<protein>
    <submittedName>
        <fullName evidence="12">ABC transporter related</fullName>
    </submittedName>
</protein>
<evidence type="ECO:0000256" key="9">
    <source>
        <dbReference type="SAM" id="Phobius"/>
    </source>
</evidence>
<dbReference type="eggNOG" id="COG1132">
    <property type="taxonomic scope" value="Bacteria"/>
</dbReference>
<evidence type="ECO:0000313" key="12">
    <source>
        <dbReference type="EMBL" id="ACK73827.1"/>
    </source>
</evidence>
<dbReference type="Pfam" id="PF00005">
    <property type="entry name" value="ABC_tran"/>
    <property type="match status" value="1"/>
</dbReference>
<evidence type="ECO:0000256" key="6">
    <source>
        <dbReference type="ARBA" id="ARBA00022840"/>
    </source>
</evidence>
<feature type="transmembrane region" description="Helical" evidence="9">
    <location>
        <begin position="135"/>
        <end position="158"/>
    </location>
</feature>
<dbReference type="PANTHER" id="PTHR43394:SF1">
    <property type="entry name" value="ATP-BINDING CASSETTE SUB-FAMILY B MEMBER 10, MITOCHONDRIAL"/>
    <property type="match status" value="1"/>
</dbReference>
<feature type="transmembrane region" description="Helical" evidence="9">
    <location>
        <begin position="61"/>
        <end position="85"/>
    </location>
</feature>
<keyword evidence="7 9" id="KW-1133">Transmembrane helix</keyword>
<proteinExistence type="predicted"/>
<keyword evidence="4 9" id="KW-0812">Transmembrane</keyword>
<dbReference type="InterPro" id="IPR036640">
    <property type="entry name" value="ABC1_TM_sf"/>
</dbReference>
<keyword evidence="13" id="KW-1185">Reference proteome</keyword>
<dbReference type="SUPFAM" id="SSF90123">
    <property type="entry name" value="ABC transporter transmembrane region"/>
    <property type="match status" value="1"/>
</dbReference>
<feature type="transmembrane region" description="Helical" evidence="9">
    <location>
        <begin position="247"/>
        <end position="272"/>
    </location>
</feature>
<dbReference type="GO" id="GO:0005886">
    <property type="term" value="C:plasma membrane"/>
    <property type="evidence" value="ECO:0007669"/>
    <property type="project" value="UniProtKB-SubCell"/>
</dbReference>
<dbReference type="InterPro" id="IPR003593">
    <property type="entry name" value="AAA+_ATPase"/>
</dbReference>
<dbReference type="KEGG" id="cyc:PCC7424_5762"/>
<dbReference type="RefSeq" id="WP_012599728.1">
    <property type="nucleotide sequence ID" value="NC_011738.1"/>
</dbReference>
<dbReference type="PANTHER" id="PTHR43394">
    <property type="entry name" value="ATP-DEPENDENT PERMEASE MDL1, MITOCHONDRIAL"/>
    <property type="match status" value="1"/>
</dbReference>
<dbReference type="PROSITE" id="PS50893">
    <property type="entry name" value="ABC_TRANSPORTER_2"/>
    <property type="match status" value="1"/>
</dbReference>
<dbReference type="GO" id="GO:0015421">
    <property type="term" value="F:ABC-type oligopeptide transporter activity"/>
    <property type="evidence" value="ECO:0007669"/>
    <property type="project" value="TreeGrafter"/>
</dbReference>